<feature type="transmembrane region" description="Helical" evidence="1">
    <location>
        <begin position="6"/>
        <end position="25"/>
    </location>
</feature>
<dbReference type="GO" id="GO:0004190">
    <property type="term" value="F:aspartic-type endopeptidase activity"/>
    <property type="evidence" value="ECO:0007669"/>
    <property type="project" value="InterPro"/>
</dbReference>
<accession>A0A847VDG9</accession>
<dbReference type="GO" id="GO:0006508">
    <property type="term" value="P:proteolysis"/>
    <property type="evidence" value="ECO:0007669"/>
    <property type="project" value="InterPro"/>
</dbReference>
<dbReference type="GO" id="GO:0016020">
    <property type="term" value="C:membrane"/>
    <property type="evidence" value="ECO:0007669"/>
    <property type="project" value="InterPro"/>
</dbReference>
<gene>
    <name evidence="2" type="ORF">GX888_02550</name>
</gene>
<feature type="transmembrane region" description="Helical" evidence="1">
    <location>
        <begin position="70"/>
        <end position="89"/>
    </location>
</feature>
<dbReference type="Proteomes" id="UP000564033">
    <property type="component" value="Unassembled WGS sequence"/>
</dbReference>
<keyword evidence="1" id="KW-0812">Transmembrane</keyword>
<evidence type="ECO:0000313" key="3">
    <source>
        <dbReference type="Proteomes" id="UP000564033"/>
    </source>
</evidence>
<feature type="transmembrane region" description="Helical" evidence="1">
    <location>
        <begin position="37"/>
        <end position="64"/>
    </location>
</feature>
<sequence length="140" mass="15744">MKYIKYLPPLSLVVLLIDLILSFFLNRKGLCIFNHGIAFGLTVSNIYEINIALLLVLITLAILINNELSYLLFSLTILGMGNTISRFLFNGVCDYISFLYLSFNLSDIAIVSICSLAIIQILPIKKKPLCIQKGVKREDK</sequence>
<name>A0A847VDG9_9BACT</name>
<protein>
    <submittedName>
        <fullName evidence="2">Signal peptidase II</fullName>
    </submittedName>
</protein>
<keyword evidence="1" id="KW-0472">Membrane</keyword>
<keyword evidence="1" id="KW-1133">Transmembrane helix</keyword>
<evidence type="ECO:0000256" key="1">
    <source>
        <dbReference type="SAM" id="Phobius"/>
    </source>
</evidence>
<dbReference type="AlphaFoldDB" id="A0A847VDG9"/>
<proteinExistence type="predicted"/>
<feature type="transmembrane region" description="Helical" evidence="1">
    <location>
        <begin position="101"/>
        <end position="122"/>
    </location>
</feature>
<dbReference type="EMBL" id="JAAZIL010000060">
    <property type="protein sequence ID" value="NLZ24596.1"/>
    <property type="molecule type" value="Genomic_DNA"/>
</dbReference>
<dbReference type="Pfam" id="PF01252">
    <property type="entry name" value="Peptidase_A8"/>
    <property type="match status" value="1"/>
</dbReference>
<comment type="caution">
    <text evidence="2">The sequence shown here is derived from an EMBL/GenBank/DDBJ whole genome shotgun (WGS) entry which is preliminary data.</text>
</comment>
<dbReference type="InterPro" id="IPR001872">
    <property type="entry name" value="Peptidase_A8"/>
</dbReference>
<organism evidence="2 3">
    <name type="scientific">Candidatus Dojkabacteria bacterium</name>
    <dbReference type="NCBI Taxonomy" id="2099670"/>
    <lineage>
        <taxon>Bacteria</taxon>
        <taxon>Candidatus Dojkabacteria</taxon>
    </lineage>
</organism>
<evidence type="ECO:0000313" key="2">
    <source>
        <dbReference type="EMBL" id="NLZ24596.1"/>
    </source>
</evidence>
<reference evidence="2 3" key="1">
    <citation type="journal article" date="2020" name="Biotechnol. Biofuels">
        <title>New insights from the biogas microbiome by comprehensive genome-resolved metagenomics of nearly 1600 species originating from multiple anaerobic digesters.</title>
        <authorList>
            <person name="Campanaro S."/>
            <person name="Treu L."/>
            <person name="Rodriguez-R L.M."/>
            <person name="Kovalovszki A."/>
            <person name="Ziels R.M."/>
            <person name="Maus I."/>
            <person name="Zhu X."/>
            <person name="Kougias P.G."/>
            <person name="Basile A."/>
            <person name="Luo G."/>
            <person name="Schluter A."/>
            <person name="Konstantinidis K.T."/>
            <person name="Angelidaki I."/>
        </authorList>
    </citation>
    <scope>NUCLEOTIDE SEQUENCE [LARGE SCALE GENOMIC DNA]</scope>
    <source>
        <strain evidence="2">AS19jrsBPTG_9</strain>
    </source>
</reference>